<organism evidence="1">
    <name type="scientific">freshwater metagenome</name>
    <dbReference type="NCBI Taxonomy" id="449393"/>
    <lineage>
        <taxon>unclassified sequences</taxon>
        <taxon>metagenomes</taxon>
        <taxon>ecological metagenomes</taxon>
    </lineage>
</organism>
<protein>
    <submittedName>
        <fullName evidence="1">Unannotated protein</fullName>
    </submittedName>
</protein>
<gene>
    <name evidence="1" type="ORF">UFOPK2582_01221</name>
    <name evidence="2" type="ORF">UFOPK4354_00280</name>
</gene>
<evidence type="ECO:0000313" key="1">
    <source>
        <dbReference type="EMBL" id="CAB4706937.1"/>
    </source>
</evidence>
<proteinExistence type="predicted"/>
<evidence type="ECO:0000313" key="2">
    <source>
        <dbReference type="EMBL" id="CAB5061970.1"/>
    </source>
</evidence>
<dbReference type="AlphaFoldDB" id="A0A6J6Q773"/>
<dbReference type="EMBL" id="CAFBQW010000018">
    <property type="protein sequence ID" value="CAB5061970.1"/>
    <property type="molecule type" value="Genomic_DNA"/>
</dbReference>
<dbReference type="EMBL" id="CAEZXS010000155">
    <property type="protein sequence ID" value="CAB4706937.1"/>
    <property type="molecule type" value="Genomic_DNA"/>
</dbReference>
<name>A0A6J6Q773_9ZZZZ</name>
<accession>A0A6J6Q773</accession>
<sequence length="36" mass="3918">MMVLVYCHSSAIAVPVDRRIYSRAVLGPLGVAVHVH</sequence>
<reference evidence="1" key="1">
    <citation type="submission" date="2020-05" db="EMBL/GenBank/DDBJ databases">
        <authorList>
            <person name="Chiriac C."/>
            <person name="Salcher M."/>
            <person name="Ghai R."/>
            <person name="Kavagutti S V."/>
        </authorList>
    </citation>
    <scope>NUCLEOTIDE SEQUENCE</scope>
</reference>